<dbReference type="InterPro" id="IPR000868">
    <property type="entry name" value="Isochorismatase-like_dom"/>
</dbReference>
<dbReference type="EMBL" id="AP017457">
    <property type="protein sequence ID" value="BAU99438.1"/>
    <property type="molecule type" value="Genomic_DNA"/>
</dbReference>
<evidence type="ECO:0000313" key="3">
    <source>
        <dbReference type="EMBL" id="BAU99438.1"/>
    </source>
</evidence>
<organism evidence="3 4">
    <name type="scientific">Aurantimicrobium minutum</name>
    <dbReference type="NCBI Taxonomy" id="708131"/>
    <lineage>
        <taxon>Bacteria</taxon>
        <taxon>Bacillati</taxon>
        <taxon>Actinomycetota</taxon>
        <taxon>Actinomycetes</taxon>
        <taxon>Micrococcales</taxon>
        <taxon>Microbacteriaceae</taxon>
        <taxon>Aurantimicrobium</taxon>
    </lineage>
</organism>
<dbReference type="InterPro" id="IPR050272">
    <property type="entry name" value="Isochorismatase-like_hydrls"/>
</dbReference>
<accession>A0A173LX59</accession>
<evidence type="ECO:0000256" key="1">
    <source>
        <dbReference type="ARBA" id="ARBA00022801"/>
    </source>
</evidence>
<keyword evidence="1" id="KW-0378">Hydrolase</keyword>
<reference evidence="3 4" key="1">
    <citation type="journal article" date="2016" name="Genome Announc.">
        <title>Complete Genome Sequence of Aurantimicrobium minutum Type Strain KNCT, a Planktonic Ultramicrobacterium Isolated from River Water.</title>
        <authorList>
            <person name="Nakai R."/>
            <person name="Fujisawa T."/>
            <person name="Nakamura Y."/>
            <person name="Nishide H."/>
            <person name="Uchiyama I."/>
            <person name="Baba T."/>
            <person name="Toyoda A."/>
            <person name="Fujiyama A."/>
            <person name="Naganuma T."/>
            <person name="Niki H."/>
        </authorList>
    </citation>
    <scope>NUCLEOTIDE SEQUENCE [LARGE SCALE GENOMIC DNA]</scope>
    <source>
        <strain evidence="3 4">KNC</strain>
    </source>
</reference>
<name>A0A173LX59_9MICO</name>
<evidence type="ECO:0000313" key="4">
    <source>
        <dbReference type="Proteomes" id="UP000243847"/>
    </source>
</evidence>
<dbReference type="Proteomes" id="UP000243847">
    <property type="component" value="Chromosome sequence1"/>
</dbReference>
<dbReference type="AlphaFoldDB" id="A0A173LX59"/>
<dbReference type="RefSeq" id="WP_096381841.1">
    <property type="nucleotide sequence ID" value="NZ_AP017457.1"/>
</dbReference>
<dbReference type="InterPro" id="IPR036380">
    <property type="entry name" value="Isochorismatase-like_sf"/>
</dbReference>
<dbReference type="SUPFAM" id="SSF52499">
    <property type="entry name" value="Isochorismatase-like hydrolases"/>
    <property type="match status" value="1"/>
</dbReference>
<protein>
    <submittedName>
        <fullName evidence="3">Isochorismatase</fullName>
    </submittedName>
</protein>
<dbReference type="OrthoDB" id="9794942at2"/>
<feature type="domain" description="Isochorismatase-like" evidence="2">
    <location>
        <begin position="5"/>
        <end position="146"/>
    </location>
</feature>
<dbReference type="KEGG" id="amin:AUMI_18960"/>
<evidence type="ECO:0000259" key="2">
    <source>
        <dbReference type="Pfam" id="PF00857"/>
    </source>
</evidence>
<dbReference type="Pfam" id="PF00857">
    <property type="entry name" value="Isochorismatase"/>
    <property type="match status" value="1"/>
</dbReference>
<dbReference type="CDD" id="cd01014">
    <property type="entry name" value="nicotinamidase_related"/>
    <property type="match status" value="1"/>
</dbReference>
<dbReference type="PANTHER" id="PTHR43540:SF1">
    <property type="entry name" value="ISOCHORISMATASE HYDROLASE"/>
    <property type="match status" value="1"/>
</dbReference>
<proteinExistence type="predicted"/>
<sequence>MTKNALIVVDVQRGFDDPRNGPRNNPKCEENVRALLDKWRNSGQPVVLVRHDSIKPGSPLAPGQAGNDLKPGIDGPHDLFVTKSVNSAFYGTPDLDSWLKKEHINAITVCGIMTNFCCETTARMGGNLGYDVTFVLDATHTFDKKDIEGNIIPAEEVARMTAANLHGEFAIVKSTAEVLAG</sequence>
<dbReference type="PANTHER" id="PTHR43540">
    <property type="entry name" value="PEROXYUREIDOACRYLATE/UREIDOACRYLATE AMIDOHYDROLASE-RELATED"/>
    <property type="match status" value="1"/>
</dbReference>
<dbReference type="Gene3D" id="3.40.50.850">
    <property type="entry name" value="Isochorismatase-like"/>
    <property type="match status" value="1"/>
</dbReference>
<gene>
    <name evidence="3" type="ORF">AUMI_18960</name>
</gene>
<dbReference type="GeneID" id="80452090"/>
<dbReference type="GO" id="GO:0016787">
    <property type="term" value="F:hydrolase activity"/>
    <property type="evidence" value="ECO:0007669"/>
    <property type="project" value="UniProtKB-KW"/>
</dbReference>